<comment type="catalytic activity">
    <reaction evidence="7">
        <text>guanosine 3',5'-bis(diphosphate) + H2O = GDP + diphosphate + H(+)</text>
        <dbReference type="Rhea" id="RHEA:14253"/>
        <dbReference type="ChEBI" id="CHEBI:15377"/>
        <dbReference type="ChEBI" id="CHEBI:15378"/>
        <dbReference type="ChEBI" id="CHEBI:33019"/>
        <dbReference type="ChEBI" id="CHEBI:58189"/>
        <dbReference type="ChEBI" id="CHEBI:77828"/>
        <dbReference type="EC" id="3.1.7.2"/>
    </reaction>
</comment>
<comment type="function">
    <text evidence="8">Modifies, by uridylylation and deuridylylation, the PII regulatory proteins (GlnB and homologs), in response to the nitrogen status of the cell that GlnD senses through the glutamine level. Under low glutamine levels, catalyzes the conversion of the PII proteins and UTP to PII-UMP and PPi, while under higher glutamine levels, GlnD hydrolyzes PII-UMP to PII and UMP (deuridylylation). Thus, controls uridylylation state and activity of the PII proteins, and plays an important role in the regulation of nitrogen metabolism.</text>
</comment>
<dbReference type="PIRSF" id="PIRSF006288">
    <property type="entry name" value="PII_uridyltransf"/>
    <property type="match status" value="1"/>
</dbReference>
<comment type="catalytic activity">
    <reaction evidence="8">
        <text>[protein-PII]-L-tyrosine + UTP = [protein-PII]-uridylyl-L-tyrosine + diphosphate</text>
        <dbReference type="Rhea" id="RHEA:13673"/>
        <dbReference type="Rhea" id="RHEA-COMP:12147"/>
        <dbReference type="Rhea" id="RHEA-COMP:12148"/>
        <dbReference type="ChEBI" id="CHEBI:33019"/>
        <dbReference type="ChEBI" id="CHEBI:46398"/>
        <dbReference type="ChEBI" id="CHEBI:46858"/>
        <dbReference type="ChEBI" id="CHEBI:90602"/>
        <dbReference type="EC" id="2.7.7.59"/>
    </reaction>
</comment>
<dbReference type="InterPro" id="IPR002934">
    <property type="entry name" value="Polymerase_NTP_transf_dom"/>
</dbReference>
<evidence type="ECO:0000259" key="10">
    <source>
        <dbReference type="PROSITE" id="PS51831"/>
    </source>
</evidence>
<gene>
    <name evidence="8 11" type="primary">glnD</name>
    <name evidence="11" type="ORF">CWE14_01265</name>
</gene>
<dbReference type="EC" id="3.1.4.-" evidence="8"/>
<comment type="activity regulation">
    <text evidence="8">Uridylyltransferase (UTase) activity is inhibited by glutamine, while glutamine activates uridylyl-removing (UR) activity.</text>
</comment>
<evidence type="ECO:0000256" key="1">
    <source>
        <dbReference type="ARBA" id="ARBA00022679"/>
    </source>
</evidence>
<dbReference type="HAMAP" id="MF_00277">
    <property type="entry name" value="PII_uridylyl_transf"/>
    <property type="match status" value="1"/>
</dbReference>
<dbReference type="CDD" id="cd05401">
    <property type="entry name" value="NT_GlnE_GlnD_like"/>
    <property type="match status" value="1"/>
</dbReference>
<dbReference type="SUPFAM" id="SSF81301">
    <property type="entry name" value="Nucleotidyltransferase"/>
    <property type="match status" value="1"/>
</dbReference>
<evidence type="ECO:0000313" key="11">
    <source>
        <dbReference type="EMBL" id="RUO34663.1"/>
    </source>
</evidence>
<evidence type="ECO:0000313" key="12">
    <source>
        <dbReference type="Proteomes" id="UP000287823"/>
    </source>
</evidence>
<dbReference type="SMART" id="SM00471">
    <property type="entry name" value="HDc"/>
    <property type="match status" value="1"/>
</dbReference>
<dbReference type="CDD" id="cd00077">
    <property type="entry name" value="HDc"/>
    <property type="match status" value="1"/>
</dbReference>
<dbReference type="SUPFAM" id="SSF55021">
    <property type="entry name" value="ACT-like"/>
    <property type="match status" value="1"/>
</dbReference>
<reference evidence="11 12" key="1">
    <citation type="journal article" date="2011" name="Front. Microbiol.">
        <title>Genomic signatures of strain selection and enhancement in Bacillus atrophaeus var. globigii, a historical biowarfare simulant.</title>
        <authorList>
            <person name="Gibbons H.S."/>
            <person name="Broomall S.M."/>
            <person name="McNew L.A."/>
            <person name="Daligault H."/>
            <person name="Chapman C."/>
            <person name="Bruce D."/>
            <person name="Karavis M."/>
            <person name="Krepps M."/>
            <person name="McGregor P.A."/>
            <person name="Hong C."/>
            <person name="Park K.H."/>
            <person name="Akmal A."/>
            <person name="Feldman A."/>
            <person name="Lin J.S."/>
            <person name="Chang W.E."/>
            <person name="Higgs B.W."/>
            <person name="Demirev P."/>
            <person name="Lindquist J."/>
            <person name="Liem A."/>
            <person name="Fochler E."/>
            <person name="Read T.D."/>
            <person name="Tapia R."/>
            <person name="Johnson S."/>
            <person name="Bishop-Lilly K.A."/>
            <person name="Detter C."/>
            <person name="Han C."/>
            <person name="Sozhamannan S."/>
            <person name="Rosenzweig C.N."/>
            <person name="Skowronski E.W."/>
        </authorList>
    </citation>
    <scope>NUCLEOTIDE SEQUENCE [LARGE SCALE GENOMIC DNA]</scope>
    <source>
        <strain evidence="11 12">Y4G10-17</strain>
    </source>
</reference>
<keyword evidence="6 8" id="KW-0511">Multifunctional enzyme</keyword>
<proteinExistence type="inferred from homology"/>
<dbReference type="Pfam" id="PF01966">
    <property type="entry name" value="HD"/>
    <property type="match status" value="1"/>
</dbReference>
<dbReference type="PROSITE" id="PS51831">
    <property type="entry name" value="HD"/>
    <property type="match status" value="1"/>
</dbReference>
<dbReference type="GO" id="GO:0006808">
    <property type="term" value="P:regulation of nitrogen utilization"/>
    <property type="evidence" value="ECO:0007669"/>
    <property type="project" value="UniProtKB-UniRule"/>
</dbReference>
<dbReference type="GO" id="GO:0008893">
    <property type="term" value="F:guanosine-3',5'-bis(diphosphate) 3'-diphosphatase activity"/>
    <property type="evidence" value="ECO:0007669"/>
    <property type="project" value="UniProtKB-EC"/>
</dbReference>
<dbReference type="CDD" id="cd04900">
    <property type="entry name" value="ACT_UUR-like_1"/>
    <property type="match status" value="1"/>
</dbReference>
<protein>
    <recommendedName>
        <fullName evidence="8">Bifunctional uridylyltransferase/uridylyl-removing enzyme</fullName>
        <shortName evidence="8">UTase/UR</shortName>
    </recommendedName>
    <alternativeName>
        <fullName evidence="8">Bifunctional [protein-PII] modification enzyme</fullName>
    </alternativeName>
    <alternativeName>
        <fullName evidence="8">Bifunctional nitrogen sensor protein</fullName>
    </alternativeName>
    <domain>
        <recommendedName>
            <fullName evidence="8">[Protein-PII] uridylyltransferase</fullName>
            <shortName evidence="8">PII uridylyltransferase</shortName>
            <shortName evidence="8">UTase</shortName>
            <ecNumber evidence="8">2.7.7.59</ecNumber>
        </recommendedName>
    </domain>
    <domain>
        <recommendedName>
            <fullName evidence="8">[Protein-PII]-UMP uridylyl-removing enzyme</fullName>
            <shortName evidence="8">UR</shortName>
            <ecNumber evidence="8">3.1.4.-</ecNumber>
        </recommendedName>
    </domain>
</protein>
<keyword evidence="3" id="KW-0677">Repeat</keyword>
<dbReference type="InterPro" id="IPR002912">
    <property type="entry name" value="ACT_dom"/>
</dbReference>
<comment type="domain">
    <text evidence="8">Has four distinct domains: an N-terminal nucleotidyltransferase (NT) domain responsible for UTase activity, a central HD domain that encodes UR activity, and two C-terminal ACT domains that seem to have a role in glutamine sensing.</text>
</comment>
<keyword evidence="12" id="KW-1185">Reference proteome</keyword>
<comment type="caution">
    <text evidence="11">The sequence shown here is derived from an EMBL/GenBank/DDBJ whole genome shotgun (WGS) entry which is preliminary data.</text>
</comment>
<evidence type="ECO:0000256" key="8">
    <source>
        <dbReference type="HAMAP-Rule" id="MF_00277"/>
    </source>
</evidence>
<keyword evidence="1 8" id="KW-0808">Transferase</keyword>
<feature type="region of interest" description="Uridylyltransferase" evidence="8">
    <location>
        <begin position="1"/>
        <end position="338"/>
    </location>
</feature>
<evidence type="ECO:0000256" key="5">
    <source>
        <dbReference type="ARBA" id="ARBA00022842"/>
    </source>
</evidence>
<dbReference type="InterPro" id="IPR006674">
    <property type="entry name" value="HD_domain"/>
</dbReference>
<dbReference type="Gene3D" id="1.10.3210.10">
    <property type="entry name" value="Hypothetical protein af1432"/>
    <property type="match status" value="1"/>
</dbReference>
<dbReference type="InterPro" id="IPR010043">
    <property type="entry name" value="UTase/UR"/>
</dbReference>
<dbReference type="EC" id="2.7.7.59" evidence="8"/>
<feature type="domain" description="HD" evidence="10">
    <location>
        <begin position="456"/>
        <end position="578"/>
    </location>
</feature>
<dbReference type="GO" id="GO:0008081">
    <property type="term" value="F:phosphoric diester hydrolase activity"/>
    <property type="evidence" value="ECO:0007669"/>
    <property type="project" value="UniProtKB-UniRule"/>
</dbReference>
<dbReference type="AlphaFoldDB" id="A0A432WLJ6"/>
<comment type="similarity">
    <text evidence="8">Belongs to the GlnD family.</text>
</comment>
<dbReference type="InterPro" id="IPR013546">
    <property type="entry name" value="PII_UdlTrfase/GS_AdlTrfase"/>
</dbReference>
<dbReference type="PANTHER" id="PTHR47320:SF1">
    <property type="entry name" value="BIFUNCTIONAL URIDYLYLTRANSFERASE_URIDYLYL-REMOVING ENZYME"/>
    <property type="match status" value="1"/>
</dbReference>
<evidence type="ECO:0000256" key="4">
    <source>
        <dbReference type="ARBA" id="ARBA00022801"/>
    </source>
</evidence>
<dbReference type="SUPFAM" id="SSF81593">
    <property type="entry name" value="Nucleotidyltransferase substrate binding subunit/domain"/>
    <property type="match status" value="1"/>
</dbReference>
<dbReference type="GO" id="GO:0008773">
    <property type="term" value="F:[protein-PII] uridylyltransferase activity"/>
    <property type="evidence" value="ECO:0007669"/>
    <property type="project" value="UniProtKB-UniRule"/>
</dbReference>
<keyword evidence="2 8" id="KW-0548">Nucleotidyltransferase</keyword>
<organism evidence="11 12">
    <name type="scientific">Aliidiomarina soli</name>
    <dbReference type="NCBI Taxonomy" id="1928574"/>
    <lineage>
        <taxon>Bacteria</taxon>
        <taxon>Pseudomonadati</taxon>
        <taxon>Pseudomonadota</taxon>
        <taxon>Gammaproteobacteria</taxon>
        <taxon>Alteromonadales</taxon>
        <taxon>Idiomarinaceae</taxon>
        <taxon>Aliidiomarina</taxon>
    </lineage>
</organism>
<dbReference type="PANTHER" id="PTHR47320">
    <property type="entry name" value="BIFUNCTIONAL URIDYLYLTRANSFERASE/URIDYLYL-REMOVING ENZYME"/>
    <property type="match status" value="1"/>
</dbReference>
<keyword evidence="5 8" id="KW-0460">Magnesium</keyword>
<feature type="region of interest" description="Uridylyl-removing" evidence="8">
    <location>
        <begin position="339"/>
        <end position="697"/>
    </location>
</feature>
<comment type="catalytic activity">
    <reaction evidence="8">
        <text>[protein-PII]-uridylyl-L-tyrosine + H2O = [protein-PII]-L-tyrosine + UMP + H(+)</text>
        <dbReference type="Rhea" id="RHEA:48600"/>
        <dbReference type="Rhea" id="RHEA-COMP:12147"/>
        <dbReference type="Rhea" id="RHEA-COMP:12148"/>
        <dbReference type="ChEBI" id="CHEBI:15377"/>
        <dbReference type="ChEBI" id="CHEBI:15378"/>
        <dbReference type="ChEBI" id="CHEBI:46858"/>
        <dbReference type="ChEBI" id="CHEBI:57865"/>
        <dbReference type="ChEBI" id="CHEBI:90602"/>
    </reaction>
</comment>
<feature type="domain" description="ACT" evidence="9">
    <location>
        <begin position="806"/>
        <end position="881"/>
    </location>
</feature>
<evidence type="ECO:0000259" key="9">
    <source>
        <dbReference type="PROSITE" id="PS51671"/>
    </source>
</evidence>
<dbReference type="Pfam" id="PF01909">
    <property type="entry name" value="NTP_transf_2"/>
    <property type="match status" value="1"/>
</dbReference>
<keyword evidence="4 8" id="KW-0378">Hydrolase</keyword>
<dbReference type="EMBL" id="PIPO01000001">
    <property type="protein sequence ID" value="RUO34663.1"/>
    <property type="molecule type" value="Genomic_DNA"/>
</dbReference>
<dbReference type="SUPFAM" id="SSF109604">
    <property type="entry name" value="HD-domain/PDEase-like"/>
    <property type="match status" value="1"/>
</dbReference>
<dbReference type="Pfam" id="PF08335">
    <property type="entry name" value="GlnD_UR_UTase"/>
    <property type="match status" value="1"/>
</dbReference>
<dbReference type="PROSITE" id="PS51671">
    <property type="entry name" value="ACT"/>
    <property type="match status" value="2"/>
</dbReference>
<accession>A0A432WLJ6</accession>
<dbReference type="InterPro" id="IPR003607">
    <property type="entry name" value="HD/PDEase_dom"/>
</dbReference>
<dbReference type="RefSeq" id="WP_126797718.1">
    <property type="nucleotide sequence ID" value="NZ_PIPO01000001.1"/>
</dbReference>
<comment type="cofactor">
    <cofactor evidence="8">
        <name>Mg(2+)</name>
        <dbReference type="ChEBI" id="CHEBI:18420"/>
    </cofactor>
</comment>
<evidence type="ECO:0000256" key="7">
    <source>
        <dbReference type="ARBA" id="ARBA00047968"/>
    </source>
</evidence>
<sequence length="881" mass="101449">MRQHAAPEFAQLFSAHWPASLTDLAGFKAQLKAYNDWSAEQFISADIDILVQHRAYFFDQLLCHLWSQLQLPAGDLALLAVGGYGRGTMHPWSDIDLLFLHEGYLSTPNVEKISELVTLLWDLRLDVGHSVRTVEQCMQGADEDISIATTLIENRLLCGDEQLTERLQQRINRDFPWSSRAFYQAKVDEQTSRHQRYHGTSYNLEPNIKSSPGGLRDIQTIGWIAKHHFRTKNDESLVEYHYISADEFLELQDCTSFLWRVRYALHLEADKAEDRLLFDYQPGVAMRLGYGREGKSSVEQMMKDYFKVVLRVCELNRMLLQFFEQAILTGDTSPAPLVLDADFVILRGLISARHDDVFKQAQTIMRFFLLITERSDIKGIHSHTIRLLRNARGQLQQPLSYDADCRRYFNAIVKHPRGFGLPFALMHQHGIMAQYLPQWQHIVGQMQFDLFHAYTVDEHTFRLISNLYNFTLEEQSERFPLCSELVQSMTKPELLFLAGIFHDIAKGRGGDHSELGEVDALHFCQQHDYPDDDAALVGWLVRQHLLMSVTAQKRDIYDPEVLQKFAREVKTMQRLQYLYCLTVADIRATNSNLWNNWKATLLEELYHATANILQQEGSHSMDIRERINANRAGAMGLLLSAGYAANEVTQLWARFTVDYFNRHTPEQIAWHTQHIVHLQEHQLPLILIGDENNHGTTELFIYHHEESHLFANVAAVLDGEQLSIHDAQILNTRDGYVMDTFVLLQTDGKPLVDPQRIEEVKQHLYDVLRKRRSPPSAKRHLSRRMRNFNVPTKVTFLAQKNKKRTTFELVTLDRPGLIAMLAKVLQAQNVTLQAAKITTIGEQAEDLFSVTSEHQQALSESQCEQLKKTIIDTLNDEPDPN</sequence>
<feature type="domain" description="ACT" evidence="9">
    <location>
        <begin position="698"/>
        <end position="775"/>
    </location>
</feature>
<dbReference type="InterPro" id="IPR043519">
    <property type="entry name" value="NT_sf"/>
</dbReference>
<name>A0A432WLJ6_9GAMM</name>
<evidence type="ECO:0000256" key="3">
    <source>
        <dbReference type="ARBA" id="ARBA00022737"/>
    </source>
</evidence>
<evidence type="ECO:0000256" key="2">
    <source>
        <dbReference type="ARBA" id="ARBA00022695"/>
    </source>
</evidence>
<dbReference type="Proteomes" id="UP000287823">
    <property type="component" value="Unassembled WGS sequence"/>
</dbReference>
<dbReference type="InterPro" id="IPR045865">
    <property type="entry name" value="ACT-like_dom_sf"/>
</dbReference>
<evidence type="ECO:0000256" key="6">
    <source>
        <dbReference type="ARBA" id="ARBA00023268"/>
    </source>
</evidence>
<dbReference type="CDD" id="cd04899">
    <property type="entry name" value="ACT_ACR-UUR-like_2"/>
    <property type="match status" value="1"/>
</dbReference>
<dbReference type="NCBIfam" id="TIGR01693">
    <property type="entry name" value="UTase_glnD"/>
    <property type="match status" value="1"/>
</dbReference>